<dbReference type="InterPro" id="IPR002781">
    <property type="entry name" value="TM_pro_TauE-like"/>
</dbReference>
<evidence type="ECO:0000313" key="11">
    <source>
        <dbReference type="Proteomes" id="UP000238655"/>
    </source>
</evidence>
<evidence type="ECO:0000256" key="9">
    <source>
        <dbReference type="SAM" id="MobiDB-lite"/>
    </source>
</evidence>
<evidence type="ECO:0000256" key="8">
    <source>
        <dbReference type="RuleBase" id="RU363041"/>
    </source>
</evidence>
<evidence type="ECO:0000256" key="2">
    <source>
        <dbReference type="ARBA" id="ARBA00009142"/>
    </source>
</evidence>
<organism evidence="10 11">
    <name type="scientific">Burkholderia contaminans</name>
    <dbReference type="NCBI Taxonomy" id="488447"/>
    <lineage>
        <taxon>Bacteria</taxon>
        <taxon>Pseudomonadati</taxon>
        <taxon>Pseudomonadota</taxon>
        <taxon>Betaproteobacteria</taxon>
        <taxon>Burkholderiales</taxon>
        <taxon>Burkholderiaceae</taxon>
        <taxon>Burkholderia</taxon>
        <taxon>Burkholderia cepacia complex</taxon>
    </lineage>
</organism>
<feature type="compositionally biased region" description="Polar residues" evidence="9">
    <location>
        <begin position="276"/>
        <end position="286"/>
    </location>
</feature>
<evidence type="ECO:0000313" key="10">
    <source>
        <dbReference type="EMBL" id="POZ87348.1"/>
    </source>
</evidence>
<evidence type="ECO:0000256" key="6">
    <source>
        <dbReference type="ARBA" id="ARBA00022989"/>
    </source>
</evidence>
<dbReference type="GO" id="GO:0005886">
    <property type="term" value="C:plasma membrane"/>
    <property type="evidence" value="ECO:0007669"/>
    <property type="project" value="UniProtKB-SubCell"/>
</dbReference>
<dbReference type="PANTHER" id="PTHR30269:SF32">
    <property type="entry name" value="MEMBRANE TRANSPORTER PROTEIN-RELATED"/>
    <property type="match status" value="1"/>
</dbReference>
<feature type="transmembrane region" description="Helical" evidence="8">
    <location>
        <begin position="242"/>
        <end position="259"/>
    </location>
</feature>
<dbReference type="EMBL" id="PQVP01000001">
    <property type="protein sequence ID" value="POZ87348.1"/>
    <property type="molecule type" value="Genomic_DNA"/>
</dbReference>
<feature type="region of interest" description="Disordered" evidence="9">
    <location>
        <begin position="274"/>
        <end position="300"/>
    </location>
</feature>
<feature type="transmembrane region" description="Helical" evidence="8">
    <location>
        <begin position="149"/>
        <end position="175"/>
    </location>
</feature>
<comment type="similarity">
    <text evidence="2 8">Belongs to the 4-toluene sulfonate uptake permease (TSUP) (TC 2.A.102) family.</text>
</comment>
<keyword evidence="7 8" id="KW-0472">Membrane</keyword>
<keyword evidence="5 8" id="KW-0812">Transmembrane</keyword>
<dbReference type="RefSeq" id="WP_089462508.1">
    <property type="nucleotide sequence ID" value="NZ_CM009576.1"/>
</dbReference>
<keyword evidence="6 8" id="KW-1133">Transmembrane helix</keyword>
<evidence type="ECO:0000256" key="3">
    <source>
        <dbReference type="ARBA" id="ARBA00022448"/>
    </source>
</evidence>
<accession>A0A2S5E7S3</accession>
<feature type="transmembrane region" description="Helical" evidence="8">
    <location>
        <begin position="123"/>
        <end position="143"/>
    </location>
</feature>
<dbReference type="AlphaFoldDB" id="A0A2S5E7S3"/>
<dbReference type="InterPro" id="IPR052017">
    <property type="entry name" value="TSUP"/>
</dbReference>
<comment type="subcellular location">
    <subcellularLocation>
        <location evidence="1 8">Cell membrane</location>
        <topology evidence="1 8">Multi-pass membrane protein</topology>
    </subcellularLocation>
</comment>
<feature type="transmembrane region" description="Helical" evidence="8">
    <location>
        <begin position="20"/>
        <end position="48"/>
    </location>
</feature>
<gene>
    <name evidence="10" type="ORF">C3743_13220</name>
</gene>
<evidence type="ECO:0000256" key="4">
    <source>
        <dbReference type="ARBA" id="ARBA00022475"/>
    </source>
</evidence>
<evidence type="ECO:0000256" key="7">
    <source>
        <dbReference type="ARBA" id="ARBA00023136"/>
    </source>
</evidence>
<protein>
    <recommendedName>
        <fullName evidence="8">Probable membrane transporter protein</fullName>
    </recommendedName>
</protein>
<dbReference type="Proteomes" id="UP000238655">
    <property type="component" value="Chromosome 2"/>
</dbReference>
<evidence type="ECO:0000256" key="1">
    <source>
        <dbReference type="ARBA" id="ARBA00004651"/>
    </source>
</evidence>
<dbReference type="PANTHER" id="PTHR30269">
    <property type="entry name" value="TRANSMEMBRANE PROTEIN YFCA"/>
    <property type="match status" value="1"/>
</dbReference>
<evidence type="ECO:0000256" key="5">
    <source>
        <dbReference type="ARBA" id="ARBA00022692"/>
    </source>
</evidence>
<keyword evidence="3" id="KW-0813">Transport</keyword>
<feature type="transmembrane region" description="Helical" evidence="8">
    <location>
        <begin position="213"/>
        <end position="230"/>
    </location>
</feature>
<comment type="caution">
    <text evidence="10">The sequence shown here is derived from an EMBL/GenBank/DDBJ whole genome shotgun (WGS) entry which is preliminary data.</text>
</comment>
<dbReference type="Pfam" id="PF01925">
    <property type="entry name" value="TauE"/>
    <property type="match status" value="1"/>
</dbReference>
<reference evidence="10 11" key="1">
    <citation type="submission" date="2018-01" db="EMBL/GenBank/DDBJ databases">
        <title>Successful Treatment of Persistent Burkholderia cepacia Bacteremia with Ceftazidime-Avibactam.</title>
        <authorList>
            <person name="Tamma P."/>
            <person name="Fan Y."/>
            <person name="Bergman Y."/>
            <person name="Sick-Samuels A."/>
            <person name="Hsu A."/>
            <person name="Timp W."/>
            <person name="Simner P."/>
        </authorList>
    </citation>
    <scope>NUCLEOTIDE SEQUENCE [LARGE SCALE GENOMIC DNA]</scope>
    <source>
        <strain evidence="10 11">170816</strain>
    </source>
</reference>
<proteinExistence type="inferred from homology"/>
<keyword evidence="4 8" id="KW-1003">Cell membrane</keyword>
<sequence length="300" mass="31018">MMHFNLTEGVLVSSLQTLSAFELAGIAIALLLGGMAKGITGIGVPLIAMPILSQFLPIRHAVLLLSMPIILGNIPQALEGGQLLATARKIAAPIAGTVIGNIVGVAILLSLNPGHAQAASGALLIVAAALMLAAPTLNLPAAWQKPVGFVLGFGAALMESIASVPGPLLATYLISSGATGRVFTKQIAIILVVSIVTLITTFSGAAHASGADLAISAAASLPAIAGMWLVRPLRDKMSPKRFRMVVLLFVLVAASQMIWKSGVFRHGASHVIPTNHAHTGENQETAQSRRSRMRSESCEA</sequence>
<feature type="transmembrane region" description="Helical" evidence="8">
    <location>
        <begin position="90"/>
        <end position="111"/>
    </location>
</feature>
<feature type="transmembrane region" description="Helical" evidence="8">
    <location>
        <begin position="187"/>
        <end position="207"/>
    </location>
</feature>
<name>A0A2S5E7S3_9BURK</name>